<dbReference type="Gene3D" id="1.10.10.60">
    <property type="entry name" value="Homeodomain-like"/>
    <property type="match status" value="1"/>
</dbReference>
<reference evidence="6 7" key="1">
    <citation type="submission" date="2018-11" db="EMBL/GenBank/DDBJ databases">
        <authorList>
            <person name="Kleinhagauer T."/>
            <person name="Glaeser S.P."/>
            <person name="Spergser J."/>
            <person name="Ruckert C."/>
            <person name="Kaempfer P."/>
            <person name="Busse H.-J."/>
        </authorList>
    </citation>
    <scope>NUCLEOTIDE SEQUENCE [LARGE SCALE GENOMIC DNA]</scope>
    <source>
        <strain evidence="6 7">200CH</strain>
    </source>
</reference>
<dbReference type="GO" id="GO:0003700">
    <property type="term" value="F:DNA-binding transcription factor activity"/>
    <property type="evidence" value="ECO:0007669"/>
    <property type="project" value="TreeGrafter"/>
</dbReference>
<dbReference type="InterPro" id="IPR001647">
    <property type="entry name" value="HTH_TetR"/>
</dbReference>
<evidence type="ECO:0000259" key="5">
    <source>
        <dbReference type="PROSITE" id="PS50977"/>
    </source>
</evidence>
<gene>
    <name evidence="6" type="primary">tetR2</name>
    <name evidence="6" type="ORF">CCHOA_02875</name>
</gene>
<evidence type="ECO:0000256" key="1">
    <source>
        <dbReference type="ARBA" id="ARBA00023015"/>
    </source>
</evidence>
<dbReference type="GO" id="GO:0046677">
    <property type="term" value="P:response to antibiotic"/>
    <property type="evidence" value="ECO:0007669"/>
    <property type="project" value="InterPro"/>
</dbReference>
<evidence type="ECO:0000313" key="7">
    <source>
        <dbReference type="Proteomes" id="UP000269019"/>
    </source>
</evidence>
<dbReference type="PANTHER" id="PTHR30055">
    <property type="entry name" value="HTH-TYPE TRANSCRIPTIONAL REGULATOR RUTR"/>
    <property type="match status" value="1"/>
</dbReference>
<dbReference type="InterPro" id="IPR050109">
    <property type="entry name" value="HTH-type_TetR-like_transc_reg"/>
</dbReference>
<dbReference type="RefSeq" id="WP_123926516.1">
    <property type="nucleotide sequence ID" value="NZ_CP033896.1"/>
</dbReference>
<feature type="DNA-binding region" description="H-T-H motif" evidence="4">
    <location>
        <begin position="25"/>
        <end position="44"/>
    </location>
</feature>
<dbReference type="PROSITE" id="PS50977">
    <property type="entry name" value="HTH_TETR_2"/>
    <property type="match status" value="1"/>
</dbReference>
<dbReference type="EMBL" id="CP033896">
    <property type="protein sequence ID" value="AZA12991.1"/>
    <property type="molecule type" value="Genomic_DNA"/>
</dbReference>
<dbReference type="SUPFAM" id="SSF48498">
    <property type="entry name" value="Tetracyclin repressor-like, C-terminal domain"/>
    <property type="match status" value="1"/>
</dbReference>
<dbReference type="AlphaFoldDB" id="A0A3G6J4H4"/>
<dbReference type="InterPro" id="IPR023772">
    <property type="entry name" value="DNA-bd_HTH_TetR-type_CS"/>
</dbReference>
<dbReference type="KEGG" id="ccho:CCHOA_02875"/>
<organism evidence="6 7">
    <name type="scientific">Corynebacterium choanae</name>
    <dbReference type="NCBI Taxonomy" id="1862358"/>
    <lineage>
        <taxon>Bacteria</taxon>
        <taxon>Bacillati</taxon>
        <taxon>Actinomycetota</taxon>
        <taxon>Actinomycetes</taxon>
        <taxon>Mycobacteriales</taxon>
        <taxon>Corynebacteriaceae</taxon>
        <taxon>Corynebacterium</taxon>
    </lineage>
</organism>
<evidence type="ECO:0000256" key="3">
    <source>
        <dbReference type="ARBA" id="ARBA00023163"/>
    </source>
</evidence>
<dbReference type="PROSITE" id="PS01081">
    <property type="entry name" value="HTH_TETR_1"/>
    <property type="match status" value="1"/>
</dbReference>
<evidence type="ECO:0000256" key="2">
    <source>
        <dbReference type="ARBA" id="ARBA00023125"/>
    </source>
</evidence>
<keyword evidence="3" id="KW-0804">Transcription</keyword>
<proteinExistence type="predicted"/>
<dbReference type="PRINTS" id="PR00400">
    <property type="entry name" value="TETREPRESSOR"/>
</dbReference>
<dbReference type="InterPro" id="IPR036271">
    <property type="entry name" value="Tet_transcr_reg_TetR-rel_C_sf"/>
</dbReference>
<name>A0A3G6J4H4_9CORY</name>
<evidence type="ECO:0000256" key="4">
    <source>
        <dbReference type="PROSITE-ProRule" id="PRU00335"/>
    </source>
</evidence>
<dbReference type="Pfam" id="PF00440">
    <property type="entry name" value="TetR_N"/>
    <property type="match status" value="1"/>
</dbReference>
<dbReference type="SUPFAM" id="SSF46689">
    <property type="entry name" value="Homeodomain-like"/>
    <property type="match status" value="1"/>
</dbReference>
<dbReference type="Gene3D" id="1.10.357.10">
    <property type="entry name" value="Tetracycline Repressor, domain 2"/>
    <property type="match status" value="1"/>
</dbReference>
<feature type="domain" description="HTH tetR-type" evidence="5">
    <location>
        <begin position="2"/>
        <end position="62"/>
    </location>
</feature>
<evidence type="ECO:0000313" key="6">
    <source>
        <dbReference type="EMBL" id="AZA12991.1"/>
    </source>
</evidence>
<dbReference type="Proteomes" id="UP000269019">
    <property type="component" value="Chromosome"/>
</dbReference>
<protein>
    <submittedName>
        <fullName evidence="6">Tetracycline repressor protein class A</fullName>
    </submittedName>
</protein>
<dbReference type="OrthoDB" id="3819648at2"/>
<keyword evidence="2 4" id="KW-0238">DNA-binding</keyword>
<dbReference type="PRINTS" id="PR00455">
    <property type="entry name" value="HTHTETR"/>
</dbReference>
<keyword evidence="1" id="KW-0805">Transcription regulation</keyword>
<dbReference type="GO" id="GO:0045892">
    <property type="term" value="P:negative regulation of DNA-templated transcription"/>
    <property type="evidence" value="ECO:0007669"/>
    <property type="project" value="InterPro"/>
</dbReference>
<dbReference type="GO" id="GO:0000976">
    <property type="term" value="F:transcription cis-regulatory region binding"/>
    <property type="evidence" value="ECO:0007669"/>
    <property type="project" value="TreeGrafter"/>
</dbReference>
<dbReference type="InterPro" id="IPR009057">
    <property type="entry name" value="Homeodomain-like_sf"/>
</dbReference>
<keyword evidence="7" id="KW-1185">Reference proteome</keyword>
<accession>A0A3G6J4H4</accession>
<dbReference type="PANTHER" id="PTHR30055:SF151">
    <property type="entry name" value="TRANSCRIPTIONAL REGULATORY PROTEIN"/>
    <property type="match status" value="1"/>
</dbReference>
<dbReference type="InterPro" id="IPR003012">
    <property type="entry name" value="Tet_transcr_reg_TetR"/>
</dbReference>
<sequence>MQLTREIISQAAIEILDTYGLSDMTMRRLAKQLSVAPGALYWHFPSKQELIAELGLILLAPVIYPQLPDSEEKQQLVRRMQTNHPQIAIPLHSATDPLELSLRLRSTLLAHRDGAELVLAALSKPQLRTDLEQAFLSTLDKVASDPALQGMCAATLVHFAFGAVSHEQAVAQLCKATGESTPNTTDAASVEDQFAQGVKMIVTGTAALQ</sequence>